<evidence type="ECO:0000313" key="2">
    <source>
        <dbReference type="WBParaSite" id="GPLIN_001571700"/>
    </source>
</evidence>
<sequence length="76" mass="8630">LDPDKYVKEWGCTKNFTNICAEKVVEFGLTLVRDHCDCFVGPTNENIAVKETMKMKASDIDVLLTGGKQFDNRLQF</sequence>
<protein>
    <submittedName>
        <fullName evidence="2">Molybdopterin molybdenumtransferase</fullName>
    </submittedName>
</protein>
<evidence type="ECO:0000313" key="1">
    <source>
        <dbReference type="Proteomes" id="UP000050741"/>
    </source>
</evidence>
<dbReference type="WBParaSite" id="GPLIN_001571700">
    <property type="protein sequence ID" value="GPLIN_001571700"/>
    <property type="gene ID" value="GPLIN_001571700"/>
</dbReference>
<reference evidence="2" key="2">
    <citation type="submission" date="2016-06" db="UniProtKB">
        <authorList>
            <consortium name="WormBaseParasite"/>
        </authorList>
    </citation>
    <scope>IDENTIFICATION</scope>
</reference>
<dbReference type="AlphaFoldDB" id="A0A183CS59"/>
<organism evidence="1 2">
    <name type="scientific">Globodera pallida</name>
    <name type="common">Potato cyst nematode worm</name>
    <name type="synonym">Heterodera pallida</name>
    <dbReference type="NCBI Taxonomy" id="36090"/>
    <lineage>
        <taxon>Eukaryota</taxon>
        <taxon>Metazoa</taxon>
        <taxon>Ecdysozoa</taxon>
        <taxon>Nematoda</taxon>
        <taxon>Chromadorea</taxon>
        <taxon>Rhabditida</taxon>
        <taxon>Tylenchina</taxon>
        <taxon>Tylenchomorpha</taxon>
        <taxon>Tylenchoidea</taxon>
        <taxon>Heteroderidae</taxon>
        <taxon>Heteroderinae</taxon>
        <taxon>Globodera</taxon>
    </lineage>
</organism>
<keyword evidence="1" id="KW-1185">Reference proteome</keyword>
<dbReference type="Proteomes" id="UP000050741">
    <property type="component" value="Unassembled WGS sequence"/>
</dbReference>
<accession>A0A183CS59</accession>
<proteinExistence type="predicted"/>
<reference evidence="1" key="1">
    <citation type="submission" date="2014-05" db="EMBL/GenBank/DDBJ databases">
        <title>The genome and life-stage specific transcriptomes of Globodera pallida elucidate key aspects of plant parasitism by a cyst nematode.</title>
        <authorList>
            <person name="Cotton J.A."/>
            <person name="Lilley C.J."/>
            <person name="Jones L.M."/>
            <person name="Kikuchi T."/>
            <person name="Reid A.J."/>
            <person name="Thorpe P."/>
            <person name="Tsai I.J."/>
            <person name="Beasley H."/>
            <person name="Blok V."/>
            <person name="Cock P.J.A."/>
            <person name="Van den Akker S.E."/>
            <person name="Holroyd N."/>
            <person name="Hunt M."/>
            <person name="Mantelin S."/>
            <person name="Naghra H."/>
            <person name="Pain A."/>
            <person name="Palomares-Rius J.E."/>
            <person name="Zarowiecki M."/>
            <person name="Berriman M."/>
            <person name="Jones J.T."/>
            <person name="Urwin P.E."/>
        </authorList>
    </citation>
    <scope>NUCLEOTIDE SEQUENCE [LARGE SCALE GENOMIC DNA]</scope>
    <source>
        <strain evidence="1">Lindley</strain>
    </source>
</reference>
<name>A0A183CS59_GLOPA</name>